<feature type="region of interest" description="Disordered" evidence="20">
    <location>
        <begin position="712"/>
        <end position="747"/>
    </location>
</feature>
<keyword evidence="13" id="KW-1015">Disulfide bond</keyword>
<feature type="domain" description="Fibronectin type-III" evidence="23">
    <location>
        <begin position="492"/>
        <end position="581"/>
    </location>
</feature>
<evidence type="ECO:0000256" key="7">
    <source>
        <dbReference type="ARBA" id="ARBA00022737"/>
    </source>
</evidence>
<dbReference type="SUPFAM" id="SSF49265">
    <property type="entry name" value="Fibronectin type III"/>
    <property type="match status" value="3"/>
</dbReference>
<evidence type="ECO:0000256" key="12">
    <source>
        <dbReference type="ARBA" id="ARBA00023136"/>
    </source>
</evidence>
<feature type="region of interest" description="Disordered" evidence="20">
    <location>
        <begin position="657"/>
        <end position="696"/>
    </location>
</feature>
<feature type="compositionally biased region" description="Gly residues" evidence="20">
    <location>
        <begin position="1003"/>
        <end position="1024"/>
    </location>
</feature>
<keyword evidence="10 21" id="KW-1133">Transmembrane helix</keyword>
<keyword evidence="15" id="KW-0325">Glycoprotein</keyword>
<dbReference type="SUPFAM" id="SSF47060">
    <property type="entry name" value="S15/NS1 RNA-binding domain"/>
    <property type="match status" value="1"/>
</dbReference>
<feature type="region of interest" description="Disordered" evidence="20">
    <location>
        <begin position="990"/>
        <end position="1034"/>
    </location>
</feature>
<evidence type="ECO:0000256" key="22">
    <source>
        <dbReference type="SAM" id="SignalP"/>
    </source>
</evidence>
<evidence type="ECO:0000259" key="23">
    <source>
        <dbReference type="PROSITE" id="PS50853"/>
    </source>
</evidence>
<evidence type="ECO:0000256" key="2">
    <source>
        <dbReference type="ARBA" id="ARBA00004479"/>
    </source>
</evidence>
<proteinExistence type="inferred from homology"/>
<evidence type="ECO:0000313" key="25">
    <source>
        <dbReference type="Proteomes" id="UP001152803"/>
    </source>
</evidence>
<sequence>MELFKFVTVTLFTFLIPPDISVRGSPCAEIRVQAPVAVLGSPFSASCFVPEGCPLVEGRSFRIEWRLNERVVAANQSGRVSTVTAGSFSDVEAALVCCVCWEEGGCLTADGVTIRGGHPPSAPQNLTCLTNLTGPLTFTCTWDPGRETHLPTNYTLHTEISLSEPERRAYPQPLGRHACTIPRGGFTLYKEMTISVMAQNALGRVSSEPLSLDPMDSVKFDPPVLLGVKTEPLAFGCLSLQWSLSKQQQWVTENLLVQVRFQMADSDTWTGEMKDSPGGDGREALQLCGLLHGTDYRVRMRVRRVPGPWSEWGNSGTGATLERAPTGKLSVWLKVVAESQTHTYVQIFWKPGSWFRANGKNVSLEGARSVTVRAINSAGGSSGSRVQVYQHRGMESVSDITVSSVGDTSLRVSWTPAPVAVGYVLEWGPELQGDLSFLSFQLLGPNQTTALISDGIEPHTPYWISVYARYRNGIGVPVMAEGYSQQKAPSMAPGVRVGEIHHTWARLAWEPIPLRERNGIIQNYTVYYWDDPGRTRAVTIRPTETGVTLSNLRPESNYKAFISASTAGAPRLGDVITVVPACVGLMLFFILIMLACLSKQDRIKMRFWPMIPDPANSSIKDWTEGDTLPEYPAFPSMKDMQEPVPVKLSWFSLLDVPEGPPEKGAEGPTMDDLWLQDPDPRGPAEPPRDPARDSEAVREAVPYATVVFANPYLSQERPPPASTYLRSDSTQPLLGEESPSPRAYQNFHFPEEEGGARESTGSQGGSGAFWEEFPLLSVLNVQGPQLRPLSTNLNHRWTANAEQLKADGRSLSLQPIRNYARPGRYKAPPSQLDDLTPDRLKREYAAIPLAQTTDDVVRRLLSLELASHRDKLILKRDELVAKVRLHELDDSSLAVKVAILTARIRNYREHLQKHAKDKANKRRMLMCVDRRKKLLKRLRSTRYDVFENVCTQLGITYSFPPEYYRRITRRWLAKKAFCLRVFKEVQKRRKEQRRTMAEAAGRAKGGAAKGGAAKGGAAKGGEAGGASTARGATA</sequence>
<evidence type="ECO:0000256" key="11">
    <source>
        <dbReference type="ARBA" id="ARBA00023128"/>
    </source>
</evidence>
<dbReference type="InterPro" id="IPR000589">
    <property type="entry name" value="Ribosomal_uS15"/>
</dbReference>
<dbReference type="CDD" id="cd00063">
    <property type="entry name" value="FN3"/>
    <property type="match status" value="2"/>
</dbReference>
<dbReference type="HAMAP" id="MF_01343_B">
    <property type="entry name" value="Ribosomal_uS15_B"/>
    <property type="match status" value="1"/>
</dbReference>
<dbReference type="PROSITE" id="PS50853">
    <property type="entry name" value="FN3"/>
    <property type="match status" value="3"/>
</dbReference>
<feature type="compositionally biased region" description="Basic and acidic residues" evidence="20">
    <location>
        <begin position="678"/>
        <end position="696"/>
    </location>
</feature>
<keyword evidence="14" id="KW-0675">Receptor</keyword>
<evidence type="ECO:0000256" key="4">
    <source>
        <dbReference type="ARBA" id="ARBA00008921"/>
    </source>
</evidence>
<dbReference type="FunFam" id="2.60.40.10:FF:000465">
    <property type="entry name" value="Granulocyte colony-stimulating factor receptor"/>
    <property type="match status" value="1"/>
</dbReference>
<evidence type="ECO:0000256" key="20">
    <source>
        <dbReference type="SAM" id="MobiDB-lite"/>
    </source>
</evidence>
<evidence type="ECO:0000256" key="14">
    <source>
        <dbReference type="ARBA" id="ARBA00023170"/>
    </source>
</evidence>
<dbReference type="InterPro" id="IPR010457">
    <property type="entry name" value="IgC2-like_lig-bd"/>
</dbReference>
<dbReference type="EMBL" id="JAFJMO010000001">
    <property type="protein sequence ID" value="KAJ8289264.1"/>
    <property type="molecule type" value="Genomic_DNA"/>
</dbReference>
<organism evidence="24 25">
    <name type="scientific">Conger conger</name>
    <name type="common">Conger eel</name>
    <name type="synonym">Muraena conger</name>
    <dbReference type="NCBI Taxonomy" id="82655"/>
    <lineage>
        <taxon>Eukaryota</taxon>
        <taxon>Metazoa</taxon>
        <taxon>Chordata</taxon>
        <taxon>Craniata</taxon>
        <taxon>Vertebrata</taxon>
        <taxon>Euteleostomi</taxon>
        <taxon>Actinopterygii</taxon>
        <taxon>Neopterygii</taxon>
        <taxon>Teleostei</taxon>
        <taxon>Anguilliformes</taxon>
        <taxon>Congridae</taxon>
        <taxon>Conger</taxon>
    </lineage>
</organism>
<feature type="chain" id="PRO_5040212771" description="Small ribosomal subunit protein uS15m" evidence="22">
    <location>
        <begin position="22"/>
        <end position="1034"/>
    </location>
</feature>
<dbReference type="InterPro" id="IPR013783">
    <property type="entry name" value="Ig-like_fold"/>
</dbReference>
<dbReference type="GO" id="GO:0005886">
    <property type="term" value="C:plasma membrane"/>
    <property type="evidence" value="ECO:0007669"/>
    <property type="project" value="UniProtKB-ARBA"/>
</dbReference>
<dbReference type="PROSITE" id="PS01353">
    <property type="entry name" value="HEMATOPO_REC_L_F2"/>
    <property type="match status" value="1"/>
</dbReference>
<dbReference type="Gene3D" id="1.10.287.10">
    <property type="entry name" value="S15/NS1, RNA-binding"/>
    <property type="match status" value="1"/>
</dbReference>
<dbReference type="InterPro" id="IPR009068">
    <property type="entry name" value="uS15_NS1_RNA-bd_sf"/>
</dbReference>
<evidence type="ECO:0000256" key="16">
    <source>
        <dbReference type="ARBA" id="ARBA00023274"/>
    </source>
</evidence>
<dbReference type="InterPro" id="IPR052137">
    <property type="entry name" value="uS15_ribosomal"/>
</dbReference>
<comment type="similarity">
    <text evidence="4">Belongs to the type I cytokine receptor family. Type 2 subfamily.</text>
</comment>
<dbReference type="InterPro" id="IPR003961">
    <property type="entry name" value="FN3_dom"/>
</dbReference>
<evidence type="ECO:0000256" key="19">
    <source>
        <dbReference type="ARBA" id="ARBA00035528"/>
    </source>
</evidence>
<dbReference type="SUPFAM" id="SSF48726">
    <property type="entry name" value="Immunoglobulin"/>
    <property type="match status" value="1"/>
</dbReference>
<dbReference type="SMART" id="SM00060">
    <property type="entry name" value="FN3"/>
    <property type="match status" value="4"/>
</dbReference>
<keyword evidence="5 21" id="KW-0812">Transmembrane</keyword>
<dbReference type="OrthoDB" id="9887129at2759"/>
<reference evidence="24" key="1">
    <citation type="journal article" date="2023" name="Science">
        <title>Genome structures resolve the early diversification of teleost fishes.</title>
        <authorList>
            <person name="Parey E."/>
            <person name="Louis A."/>
            <person name="Montfort J."/>
            <person name="Bouchez O."/>
            <person name="Roques C."/>
            <person name="Iampietro C."/>
            <person name="Lluch J."/>
            <person name="Castinel A."/>
            <person name="Donnadieu C."/>
            <person name="Desvignes T."/>
            <person name="Floi Bucao C."/>
            <person name="Jouanno E."/>
            <person name="Wen M."/>
            <person name="Mejri S."/>
            <person name="Dirks R."/>
            <person name="Jansen H."/>
            <person name="Henkel C."/>
            <person name="Chen W.J."/>
            <person name="Zahm M."/>
            <person name="Cabau C."/>
            <person name="Klopp C."/>
            <person name="Thompson A.W."/>
            <person name="Robinson-Rechavi M."/>
            <person name="Braasch I."/>
            <person name="Lecointre G."/>
            <person name="Bobe J."/>
            <person name="Postlethwait J.H."/>
            <person name="Berthelot C."/>
            <person name="Roest Crollius H."/>
            <person name="Guiguen Y."/>
        </authorList>
    </citation>
    <scope>NUCLEOTIDE SEQUENCE</scope>
    <source>
        <strain evidence="24">Concon-B</strain>
    </source>
</reference>
<dbReference type="Pfam" id="PF06328">
    <property type="entry name" value="Lep_receptor_Ig"/>
    <property type="match status" value="1"/>
</dbReference>
<dbReference type="GO" id="GO:0003735">
    <property type="term" value="F:structural constituent of ribosome"/>
    <property type="evidence" value="ECO:0007669"/>
    <property type="project" value="InterPro"/>
</dbReference>
<dbReference type="GO" id="GO:0032543">
    <property type="term" value="P:mitochondrial translation"/>
    <property type="evidence" value="ECO:0007669"/>
    <property type="project" value="TreeGrafter"/>
</dbReference>
<evidence type="ECO:0000256" key="8">
    <source>
        <dbReference type="ARBA" id="ARBA00022946"/>
    </source>
</evidence>
<feature type="compositionally biased region" description="Low complexity" evidence="20">
    <location>
        <begin position="1025"/>
        <end position="1034"/>
    </location>
</feature>
<keyword evidence="16" id="KW-0687">Ribonucleoprotein</keyword>
<name>A0A9Q1E450_CONCO</name>
<evidence type="ECO:0000256" key="15">
    <source>
        <dbReference type="ARBA" id="ARBA00023180"/>
    </source>
</evidence>
<dbReference type="InterPro" id="IPR003529">
    <property type="entry name" value="Hematopoietin_rcpt_Gp130_CS"/>
</dbReference>
<dbReference type="PANTHER" id="PTHR46685:SF1">
    <property type="entry name" value="SMALL RIBOSOMAL SUBUNIT PROTEIN US15M"/>
    <property type="match status" value="1"/>
</dbReference>
<keyword evidence="25" id="KW-1185">Reference proteome</keyword>
<comment type="similarity">
    <text evidence="3">Belongs to the universal ribosomal protein uS15 family.</text>
</comment>
<dbReference type="Proteomes" id="UP001152803">
    <property type="component" value="Unassembled WGS sequence"/>
</dbReference>
<keyword evidence="12 21" id="KW-0472">Membrane</keyword>
<feature type="transmembrane region" description="Helical" evidence="21">
    <location>
        <begin position="575"/>
        <end position="597"/>
    </location>
</feature>
<evidence type="ECO:0000256" key="3">
    <source>
        <dbReference type="ARBA" id="ARBA00008434"/>
    </source>
</evidence>
<evidence type="ECO:0000256" key="6">
    <source>
        <dbReference type="ARBA" id="ARBA00022729"/>
    </source>
</evidence>
<keyword evidence="7" id="KW-0677">Repeat</keyword>
<comment type="subcellular location">
    <subcellularLocation>
        <location evidence="2">Membrane</location>
        <topology evidence="2">Single-pass type I membrane protein</topology>
    </subcellularLocation>
    <subcellularLocation>
        <location evidence="1">Mitochondrion</location>
    </subcellularLocation>
</comment>
<feature type="domain" description="Fibronectin type-III" evidence="23">
    <location>
        <begin position="396"/>
        <end position="490"/>
    </location>
</feature>
<evidence type="ECO:0000256" key="5">
    <source>
        <dbReference type="ARBA" id="ARBA00022692"/>
    </source>
</evidence>
<evidence type="ECO:0000256" key="13">
    <source>
        <dbReference type="ARBA" id="ARBA00023157"/>
    </source>
</evidence>
<dbReference type="Pfam" id="PF00312">
    <property type="entry name" value="Ribosomal_S15"/>
    <property type="match status" value="1"/>
</dbReference>
<dbReference type="AlphaFoldDB" id="A0A9Q1E450"/>
<evidence type="ECO:0000256" key="17">
    <source>
        <dbReference type="ARBA" id="ARBA00023319"/>
    </source>
</evidence>
<accession>A0A9Q1E450</accession>
<keyword evidence="8" id="KW-0809">Transit peptide</keyword>
<keyword evidence="11" id="KW-0496">Mitochondrion</keyword>
<evidence type="ECO:0000313" key="24">
    <source>
        <dbReference type="EMBL" id="KAJ8289264.1"/>
    </source>
</evidence>
<dbReference type="InterPro" id="IPR036179">
    <property type="entry name" value="Ig-like_dom_sf"/>
</dbReference>
<evidence type="ECO:0000256" key="10">
    <source>
        <dbReference type="ARBA" id="ARBA00022989"/>
    </source>
</evidence>
<comment type="caution">
    <text evidence="24">The sequence shown here is derived from an EMBL/GenBank/DDBJ whole genome shotgun (WGS) entry which is preliminary data.</text>
</comment>
<dbReference type="PANTHER" id="PTHR46685">
    <property type="entry name" value="28S RIBOSOMAL PROTEIN S15, MITOCHONDRIAL"/>
    <property type="match status" value="1"/>
</dbReference>
<dbReference type="GO" id="GO:0003723">
    <property type="term" value="F:RNA binding"/>
    <property type="evidence" value="ECO:0007669"/>
    <property type="project" value="TreeGrafter"/>
</dbReference>
<evidence type="ECO:0000256" key="18">
    <source>
        <dbReference type="ARBA" id="ARBA00035249"/>
    </source>
</evidence>
<dbReference type="InterPro" id="IPR005290">
    <property type="entry name" value="Ribosomal_uS15_bac-type"/>
</dbReference>
<protein>
    <recommendedName>
        <fullName evidence="18">Small ribosomal subunit protein uS15m</fullName>
    </recommendedName>
    <alternativeName>
        <fullName evidence="19">28S ribosomal protein S15, mitochondrial</fullName>
    </alternativeName>
</protein>
<dbReference type="CDD" id="cd00353">
    <property type="entry name" value="Ribosomal_S15p_S13e"/>
    <property type="match status" value="1"/>
</dbReference>
<evidence type="ECO:0000256" key="1">
    <source>
        <dbReference type="ARBA" id="ARBA00004173"/>
    </source>
</evidence>
<keyword evidence="17" id="KW-0393">Immunoglobulin domain</keyword>
<gene>
    <name evidence="24" type="ORF">COCON_G00019230</name>
</gene>
<dbReference type="Pfam" id="PF00041">
    <property type="entry name" value="fn3"/>
    <property type="match status" value="2"/>
</dbReference>
<feature type="signal peptide" evidence="22">
    <location>
        <begin position="1"/>
        <end position="21"/>
    </location>
</feature>
<dbReference type="GO" id="GO:0005763">
    <property type="term" value="C:mitochondrial small ribosomal subunit"/>
    <property type="evidence" value="ECO:0007669"/>
    <property type="project" value="TreeGrafter"/>
</dbReference>
<keyword evidence="9" id="KW-0689">Ribosomal protein</keyword>
<dbReference type="GO" id="GO:0004896">
    <property type="term" value="F:cytokine receptor activity"/>
    <property type="evidence" value="ECO:0007669"/>
    <property type="project" value="InterPro"/>
</dbReference>
<keyword evidence="6 22" id="KW-0732">Signal</keyword>
<dbReference type="InterPro" id="IPR036116">
    <property type="entry name" value="FN3_sf"/>
</dbReference>
<evidence type="ECO:0000256" key="21">
    <source>
        <dbReference type="SAM" id="Phobius"/>
    </source>
</evidence>
<evidence type="ECO:0000256" key="9">
    <source>
        <dbReference type="ARBA" id="ARBA00022980"/>
    </source>
</evidence>
<feature type="domain" description="Fibronectin type-III" evidence="23">
    <location>
        <begin position="122"/>
        <end position="223"/>
    </location>
</feature>
<dbReference type="Gene3D" id="2.60.40.10">
    <property type="entry name" value="Immunoglobulins"/>
    <property type="match status" value="5"/>
</dbReference>
<dbReference type="SMART" id="SM01387">
    <property type="entry name" value="Ribosomal_S15"/>
    <property type="match status" value="1"/>
</dbReference>